<dbReference type="Gene3D" id="1.10.20.140">
    <property type="match status" value="1"/>
</dbReference>
<keyword evidence="6 10" id="KW-0547">Nucleotide-binding</keyword>
<dbReference type="EC" id="2.5.1.75" evidence="10"/>
<dbReference type="Gene3D" id="3.40.50.300">
    <property type="entry name" value="P-loop containing nucleotide triphosphate hydrolases"/>
    <property type="match status" value="1"/>
</dbReference>
<accession>A0A6S6UDJ2</accession>
<feature type="binding site" evidence="10">
    <location>
        <begin position="15"/>
        <end position="20"/>
    </location>
    <ligand>
        <name>substrate</name>
    </ligand>
</feature>
<proteinExistence type="inferred from homology"/>
<comment type="function">
    <text evidence="2 10 12">Catalyzes the transfer of a dimethylallyl group onto the adenine at position 37 in tRNAs that read codons beginning with uridine, leading to the formation of N6-(dimethylallyl)adenosine (i(6)A).</text>
</comment>
<dbReference type="PANTHER" id="PTHR11088:SF60">
    <property type="entry name" value="TRNA DIMETHYLALLYLTRANSFERASE"/>
    <property type="match status" value="1"/>
</dbReference>
<comment type="caution">
    <text evidence="10">Lacks conserved residue(s) required for the propagation of feature annotation.</text>
</comment>
<feature type="binding site" evidence="10">
    <location>
        <begin position="13"/>
        <end position="20"/>
    </location>
    <ligand>
        <name>ATP</name>
        <dbReference type="ChEBI" id="CHEBI:30616"/>
    </ligand>
</feature>
<feature type="region of interest" description="Interaction with substrate tRNA" evidence="10">
    <location>
        <begin position="38"/>
        <end position="41"/>
    </location>
</feature>
<evidence type="ECO:0000256" key="10">
    <source>
        <dbReference type="HAMAP-Rule" id="MF_00185"/>
    </source>
</evidence>
<dbReference type="NCBIfam" id="TIGR00174">
    <property type="entry name" value="miaA"/>
    <property type="match status" value="1"/>
</dbReference>
<gene>
    <name evidence="10" type="primary">miaA</name>
    <name evidence="14" type="ORF">HELGO_WM26274</name>
</gene>
<evidence type="ECO:0000256" key="5">
    <source>
        <dbReference type="ARBA" id="ARBA00022694"/>
    </source>
</evidence>
<keyword evidence="5 10" id="KW-0819">tRNA processing</keyword>
<evidence type="ECO:0000256" key="13">
    <source>
        <dbReference type="RuleBase" id="RU003785"/>
    </source>
</evidence>
<protein>
    <recommendedName>
        <fullName evidence="10">tRNA dimethylallyltransferase</fullName>
        <ecNumber evidence="10">2.5.1.75</ecNumber>
    </recommendedName>
    <alternativeName>
        <fullName evidence="10">Dimethylallyl diphosphate:tRNA dimethylallyltransferase</fullName>
        <shortName evidence="10">DMAPP:tRNA dimethylallyltransferase</shortName>
        <shortName evidence="10">DMATase</shortName>
    </alternativeName>
    <alternativeName>
        <fullName evidence="10">Isopentenyl-diphosphate:tRNA isopentenyltransferase</fullName>
        <shortName evidence="10">IPP transferase</shortName>
        <shortName evidence="10">IPPT</shortName>
        <shortName evidence="10">IPTase</shortName>
    </alternativeName>
</protein>
<dbReference type="InterPro" id="IPR027417">
    <property type="entry name" value="P-loop_NTPase"/>
</dbReference>
<dbReference type="EMBL" id="CACVAQ010000528">
    <property type="protein sequence ID" value="CAA6829999.1"/>
    <property type="molecule type" value="Genomic_DNA"/>
</dbReference>
<evidence type="ECO:0000256" key="12">
    <source>
        <dbReference type="RuleBase" id="RU003784"/>
    </source>
</evidence>
<feature type="site" description="Interaction with substrate tRNA" evidence="10">
    <location>
        <position position="104"/>
    </location>
</feature>
<evidence type="ECO:0000256" key="9">
    <source>
        <dbReference type="ARBA" id="ARBA00049563"/>
    </source>
</evidence>
<sequence>MEENTKYLIVVAGPTASGKTSLSIELAQHFEAEILSCDSRQFFKETNIGTAKPNAEELASVTHHFVDCLSITEAYNIGDYEREVLSFLETYYQKNDIAIMVGGSGMYIRAVCEGLDVYPTVEETIRVQLNQLLEEEGIEALQEELKIADPIYYAKVDLSNPHRLIRALEIFRGTGEPFSSFQGKNKVQRPFKVIKLGIDWDRAELYDRINRRVDLMLEAGLLEEAEALYPQRALNALQTVGYREFFDYFEAKTSLEEAIELVKRNTRRYAKRQLTWLRKDTTLNWIKAGTNVEDVIALLKTKLNN</sequence>
<feature type="site" description="Interaction with substrate tRNA" evidence="10">
    <location>
        <position position="126"/>
    </location>
</feature>
<dbReference type="GO" id="GO:0006400">
    <property type="term" value="P:tRNA modification"/>
    <property type="evidence" value="ECO:0007669"/>
    <property type="project" value="TreeGrafter"/>
</dbReference>
<dbReference type="PANTHER" id="PTHR11088">
    <property type="entry name" value="TRNA DIMETHYLALLYLTRANSFERASE"/>
    <property type="match status" value="1"/>
</dbReference>
<evidence type="ECO:0000256" key="4">
    <source>
        <dbReference type="ARBA" id="ARBA00022679"/>
    </source>
</evidence>
<dbReference type="AlphaFoldDB" id="A0A6S6UDJ2"/>
<reference evidence="14" key="1">
    <citation type="submission" date="2020-01" db="EMBL/GenBank/DDBJ databases">
        <authorList>
            <person name="Meier V. D."/>
            <person name="Meier V D."/>
        </authorList>
    </citation>
    <scope>NUCLEOTIDE SEQUENCE</scope>
    <source>
        <strain evidence="14">HLG_WM_MAG_10</strain>
    </source>
</reference>
<comment type="catalytic activity">
    <reaction evidence="9 10 11">
        <text>adenosine(37) in tRNA + dimethylallyl diphosphate = N(6)-dimethylallyladenosine(37) in tRNA + diphosphate</text>
        <dbReference type="Rhea" id="RHEA:26482"/>
        <dbReference type="Rhea" id="RHEA-COMP:10162"/>
        <dbReference type="Rhea" id="RHEA-COMP:10375"/>
        <dbReference type="ChEBI" id="CHEBI:33019"/>
        <dbReference type="ChEBI" id="CHEBI:57623"/>
        <dbReference type="ChEBI" id="CHEBI:74411"/>
        <dbReference type="ChEBI" id="CHEBI:74415"/>
        <dbReference type="EC" id="2.5.1.75"/>
    </reaction>
</comment>
<dbReference type="SUPFAM" id="SSF52540">
    <property type="entry name" value="P-loop containing nucleoside triphosphate hydrolases"/>
    <property type="match status" value="1"/>
</dbReference>
<comment type="subunit">
    <text evidence="10">Monomer.</text>
</comment>
<dbReference type="InterPro" id="IPR039657">
    <property type="entry name" value="Dimethylallyltransferase"/>
</dbReference>
<evidence type="ECO:0000256" key="8">
    <source>
        <dbReference type="ARBA" id="ARBA00022842"/>
    </source>
</evidence>
<dbReference type="GO" id="GO:0005524">
    <property type="term" value="F:ATP binding"/>
    <property type="evidence" value="ECO:0007669"/>
    <property type="project" value="UniProtKB-UniRule"/>
</dbReference>
<dbReference type="InterPro" id="IPR018022">
    <property type="entry name" value="IPT"/>
</dbReference>
<evidence type="ECO:0000256" key="1">
    <source>
        <dbReference type="ARBA" id="ARBA00001946"/>
    </source>
</evidence>
<dbReference type="GO" id="GO:0052381">
    <property type="term" value="F:tRNA dimethylallyltransferase activity"/>
    <property type="evidence" value="ECO:0007669"/>
    <property type="project" value="UniProtKB-UniRule"/>
</dbReference>
<evidence type="ECO:0000256" key="2">
    <source>
        <dbReference type="ARBA" id="ARBA00003213"/>
    </source>
</evidence>
<keyword evidence="4 10" id="KW-0808">Transferase</keyword>
<evidence type="ECO:0000313" key="14">
    <source>
        <dbReference type="EMBL" id="CAA6829999.1"/>
    </source>
</evidence>
<dbReference type="HAMAP" id="MF_00185">
    <property type="entry name" value="IPP_trans"/>
    <property type="match status" value="1"/>
</dbReference>
<evidence type="ECO:0000256" key="7">
    <source>
        <dbReference type="ARBA" id="ARBA00022840"/>
    </source>
</evidence>
<organism evidence="14">
    <name type="scientific">uncultured Aureispira sp</name>
    <dbReference type="NCBI Taxonomy" id="1331704"/>
    <lineage>
        <taxon>Bacteria</taxon>
        <taxon>Pseudomonadati</taxon>
        <taxon>Bacteroidota</taxon>
        <taxon>Saprospiria</taxon>
        <taxon>Saprospirales</taxon>
        <taxon>Saprospiraceae</taxon>
        <taxon>Aureispira</taxon>
        <taxon>environmental samples</taxon>
    </lineage>
</organism>
<evidence type="ECO:0000256" key="3">
    <source>
        <dbReference type="ARBA" id="ARBA00005842"/>
    </source>
</evidence>
<dbReference type="Pfam" id="PF01715">
    <property type="entry name" value="IPPT"/>
    <property type="match status" value="1"/>
</dbReference>
<evidence type="ECO:0000256" key="6">
    <source>
        <dbReference type="ARBA" id="ARBA00022741"/>
    </source>
</evidence>
<keyword evidence="7 10" id="KW-0067">ATP-binding</keyword>
<comment type="similarity">
    <text evidence="3 10 13">Belongs to the IPP transferase family.</text>
</comment>
<name>A0A6S6UDJ2_9BACT</name>
<evidence type="ECO:0000256" key="11">
    <source>
        <dbReference type="RuleBase" id="RU003783"/>
    </source>
</evidence>
<comment type="cofactor">
    <cofactor evidence="1 10">
        <name>Mg(2+)</name>
        <dbReference type="ChEBI" id="CHEBI:18420"/>
    </cofactor>
</comment>
<keyword evidence="8 10" id="KW-0460">Magnesium</keyword>